<feature type="site" description="Increases basicity of active site His" evidence="3">
    <location>
        <position position="137"/>
    </location>
</feature>
<feature type="domain" description="PglD N-terminal" evidence="5">
    <location>
        <begin position="5"/>
        <end position="78"/>
    </location>
</feature>
<keyword evidence="7" id="KW-1185">Reference proteome</keyword>
<dbReference type="InterPro" id="IPR050179">
    <property type="entry name" value="Trans_hexapeptide_repeat"/>
</dbReference>
<evidence type="ECO:0000256" key="4">
    <source>
        <dbReference type="PIRSR" id="PIRSR620019-2"/>
    </source>
</evidence>
<reference evidence="6 7" key="1">
    <citation type="submission" date="2016-10" db="EMBL/GenBank/DDBJ databases">
        <authorList>
            <person name="de Groot N.N."/>
        </authorList>
    </citation>
    <scope>NUCLEOTIDE SEQUENCE [LARGE SCALE GENOMIC DNA]</scope>
    <source>
        <strain evidence="6 7">DSM 3217</strain>
    </source>
</reference>
<dbReference type="Gene3D" id="3.40.50.20">
    <property type="match status" value="1"/>
</dbReference>
<dbReference type="Gene3D" id="2.160.10.10">
    <property type="entry name" value="Hexapeptide repeat proteins"/>
    <property type="match status" value="1"/>
</dbReference>
<evidence type="ECO:0000256" key="3">
    <source>
        <dbReference type="PIRSR" id="PIRSR620019-1"/>
    </source>
</evidence>
<dbReference type="Pfam" id="PF17836">
    <property type="entry name" value="PglD_N"/>
    <property type="match status" value="1"/>
</dbReference>
<protein>
    <submittedName>
        <fullName evidence="6">Transferase hexapeptide (Six repeat-containing protein)</fullName>
    </submittedName>
</protein>
<name>A0A1G6AR63_EUBOX</name>
<keyword evidence="1 6" id="KW-0808">Transferase</keyword>
<feature type="binding site" evidence="4">
    <location>
        <begin position="11"/>
        <end position="13"/>
    </location>
    <ligand>
        <name>substrate</name>
    </ligand>
</feature>
<dbReference type="EMBL" id="FMXR01000006">
    <property type="protein sequence ID" value="SDB10849.1"/>
    <property type="molecule type" value="Genomic_DNA"/>
</dbReference>
<dbReference type="PANTHER" id="PTHR43300">
    <property type="entry name" value="ACETYLTRANSFERASE"/>
    <property type="match status" value="1"/>
</dbReference>
<dbReference type="STRING" id="1732.SAMN02910417_00873"/>
<evidence type="ECO:0000256" key="2">
    <source>
        <dbReference type="ARBA" id="ARBA00022737"/>
    </source>
</evidence>
<dbReference type="InterPro" id="IPR018357">
    <property type="entry name" value="Hexapep_transf_CS"/>
</dbReference>
<dbReference type="NCBIfam" id="TIGR03570">
    <property type="entry name" value="NeuD_NnaD"/>
    <property type="match status" value="1"/>
</dbReference>
<dbReference type="PROSITE" id="PS00101">
    <property type="entry name" value="HEXAPEP_TRANSFERASES"/>
    <property type="match status" value="1"/>
</dbReference>
<evidence type="ECO:0000256" key="1">
    <source>
        <dbReference type="ARBA" id="ARBA00022679"/>
    </source>
</evidence>
<dbReference type="PANTHER" id="PTHR43300:SF7">
    <property type="entry name" value="UDP-N-ACETYLBACILLOSAMINE N-ACETYLTRANSFERASE"/>
    <property type="match status" value="1"/>
</dbReference>
<dbReference type="OrthoDB" id="9801456at2"/>
<feature type="binding site" evidence="4">
    <location>
        <position position="68"/>
    </location>
    <ligand>
        <name>substrate</name>
    </ligand>
</feature>
<evidence type="ECO:0000313" key="6">
    <source>
        <dbReference type="EMBL" id="SDB10849.1"/>
    </source>
</evidence>
<dbReference type="InterPro" id="IPR011004">
    <property type="entry name" value="Trimer_LpxA-like_sf"/>
</dbReference>
<feature type="binding site" evidence="4">
    <location>
        <position position="166"/>
    </location>
    <ligand>
        <name>acetyl-CoA</name>
        <dbReference type="ChEBI" id="CHEBI:57288"/>
    </ligand>
</feature>
<accession>A0A1G6AR63</accession>
<evidence type="ECO:0000259" key="5">
    <source>
        <dbReference type="Pfam" id="PF17836"/>
    </source>
</evidence>
<feature type="binding site" evidence="4">
    <location>
        <position position="145"/>
    </location>
    <ligand>
        <name>acetyl-CoA</name>
        <dbReference type="ChEBI" id="CHEBI:57288"/>
    </ligand>
</feature>
<sequence length="207" mass="21835">MALEVVIIGASGHGKVIADIVKKSGDIVLGFLDDAMEQGDEFCGYPVLGKVPDFPKYIEKYSFVIGIGNHTVRERIALELSGKKASFYTAIHPSAQISSVDVTIGEGSVVMANAVINSGARIGRQCIINTAAVVEHDNRISDYVHIAVGAKLAGTVDIGKYSWIGIGATVLNNLDICDRCLVGAGAVVIEHLTKPGTYIGVPAKKIN</sequence>
<dbReference type="SUPFAM" id="SSF51161">
    <property type="entry name" value="Trimeric LpxA-like enzymes"/>
    <property type="match status" value="1"/>
</dbReference>
<dbReference type="GO" id="GO:0016740">
    <property type="term" value="F:transferase activity"/>
    <property type="evidence" value="ECO:0007669"/>
    <property type="project" value="UniProtKB-KW"/>
</dbReference>
<gene>
    <name evidence="6" type="ORF">SAMN02910417_00873</name>
</gene>
<dbReference type="InterPro" id="IPR020019">
    <property type="entry name" value="AcTrfase_PglD-like"/>
</dbReference>
<dbReference type="AlphaFoldDB" id="A0A1G6AR63"/>
<feature type="active site" description="Proton acceptor" evidence="3">
    <location>
        <position position="136"/>
    </location>
</feature>
<dbReference type="InterPro" id="IPR041561">
    <property type="entry name" value="PglD_N"/>
</dbReference>
<organism evidence="6 7">
    <name type="scientific">Eubacterium oxidoreducens</name>
    <dbReference type="NCBI Taxonomy" id="1732"/>
    <lineage>
        <taxon>Bacteria</taxon>
        <taxon>Bacillati</taxon>
        <taxon>Bacillota</taxon>
        <taxon>Clostridia</taxon>
        <taxon>Eubacteriales</taxon>
        <taxon>Eubacteriaceae</taxon>
        <taxon>Eubacterium</taxon>
    </lineage>
</organism>
<dbReference type="Proteomes" id="UP000199228">
    <property type="component" value="Unassembled WGS sequence"/>
</dbReference>
<dbReference type="RefSeq" id="WP_090172572.1">
    <property type="nucleotide sequence ID" value="NZ_FMXR01000006.1"/>
</dbReference>
<keyword evidence="2" id="KW-0677">Repeat</keyword>
<dbReference type="CDD" id="cd03360">
    <property type="entry name" value="LbH_AT_putative"/>
    <property type="match status" value="1"/>
</dbReference>
<proteinExistence type="predicted"/>
<evidence type="ECO:0000313" key="7">
    <source>
        <dbReference type="Proteomes" id="UP000199228"/>
    </source>
</evidence>